<evidence type="ECO:0008006" key="3">
    <source>
        <dbReference type="Google" id="ProtNLM"/>
    </source>
</evidence>
<evidence type="ECO:0000313" key="1">
    <source>
        <dbReference type="EMBL" id="RWZ78227.1"/>
    </source>
</evidence>
<name>A0A4V1J7C7_9BACT</name>
<dbReference type="InterPro" id="IPR032710">
    <property type="entry name" value="NTF2-like_dom_sf"/>
</dbReference>
<evidence type="ECO:0000313" key="2">
    <source>
        <dbReference type="Proteomes" id="UP000289257"/>
    </source>
</evidence>
<dbReference type="Proteomes" id="UP000289257">
    <property type="component" value="Unassembled WGS sequence"/>
</dbReference>
<comment type="caution">
    <text evidence="1">The sequence shown here is derived from an EMBL/GenBank/DDBJ whole genome shotgun (WGS) entry which is preliminary data.</text>
</comment>
<protein>
    <recommendedName>
        <fullName evidence="3">SnoaL-like domain-containing protein</fullName>
    </recommendedName>
</protein>
<reference evidence="1" key="1">
    <citation type="submission" date="2019-01" db="EMBL/GenBank/DDBJ databases">
        <title>Genomic signatures and co-occurrence patterns of the ultra-small Saccharimodia (Patescibacteria phylum) suggest a symbiotic lifestyle.</title>
        <authorList>
            <person name="Lemos L."/>
            <person name="Medeiros J."/>
            <person name="Andreote F."/>
            <person name="Fernandes G."/>
            <person name="Varani A."/>
            <person name="Oliveira G."/>
            <person name="Pylro V."/>
        </authorList>
    </citation>
    <scope>NUCLEOTIDE SEQUENCE [LARGE SCALE GENOMIC DNA]</scope>
    <source>
        <strain evidence="1">AMD02</strain>
    </source>
</reference>
<dbReference type="Gene3D" id="3.10.450.50">
    <property type="match status" value="1"/>
</dbReference>
<gene>
    <name evidence="1" type="ORF">EOT05_00455</name>
</gene>
<dbReference type="AlphaFoldDB" id="A0A4V1J7C7"/>
<organism evidence="1 2">
    <name type="scientific">Candidatus Microsaccharimonas sossegonensis</name>
    <dbReference type="NCBI Taxonomy" id="2506948"/>
    <lineage>
        <taxon>Bacteria</taxon>
        <taxon>Candidatus Saccharimonadota</taxon>
        <taxon>Candidatus Saccharimonadia</taxon>
        <taxon>Candidatus Saccharimonadales</taxon>
        <taxon>Candidatus Saccharimonadaceae</taxon>
        <taxon>Candidatus Microsaccharimonas</taxon>
    </lineage>
</organism>
<dbReference type="EMBL" id="SCKX01000001">
    <property type="protein sequence ID" value="RWZ78227.1"/>
    <property type="molecule type" value="Genomic_DNA"/>
</dbReference>
<dbReference type="SUPFAM" id="SSF54427">
    <property type="entry name" value="NTF2-like"/>
    <property type="match status" value="1"/>
</dbReference>
<sequence>MTKKYLPDELMKIVTDSFEAERTNNVSFGKTLITDDFEQRGMFISNGTTFPIFAGGDVPVNLEEAYEVEGREFHIWNIAADKTTQTVFVELAEIEPRGDKKVVWPYVLVCKIENGRIKRSRHYGDPAIIKANVSLEEVRPAVQL</sequence>
<proteinExistence type="predicted"/>
<keyword evidence="2" id="KW-1185">Reference proteome</keyword>
<accession>A0A4V1J7C7</accession>